<feature type="region of interest" description="Disordered" evidence="1">
    <location>
        <begin position="367"/>
        <end position="386"/>
    </location>
</feature>
<dbReference type="AlphaFoldDB" id="A0A0H2S7L1"/>
<dbReference type="Proteomes" id="UP000053477">
    <property type="component" value="Unassembled WGS sequence"/>
</dbReference>
<accession>A0A0H2S7L1</accession>
<dbReference type="InParanoid" id="A0A0H2S7L1"/>
<proteinExistence type="predicted"/>
<evidence type="ECO:0000313" key="3">
    <source>
        <dbReference type="Proteomes" id="UP000053477"/>
    </source>
</evidence>
<feature type="compositionally biased region" description="Basic and acidic residues" evidence="1">
    <location>
        <begin position="405"/>
        <end position="431"/>
    </location>
</feature>
<evidence type="ECO:0000256" key="1">
    <source>
        <dbReference type="SAM" id="MobiDB-lite"/>
    </source>
</evidence>
<feature type="region of interest" description="Disordered" evidence="1">
    <location>
        <begin position="151"/>
        <end position="185"/>
    </location>
</feature>
<feature type="compositionally biased region" description="Low complexity" evidence="1">
    <location>
        <begin position="89"/>
        <end position="100"/>
    </location>
</feature>
<name>A0A0H2S7L1_9AGAM</name>
<keyword evidence="3" id="KW-1185">Reference proteome</keyword>
<feature type="region of interest" description="Disordered" evidence="1">
    <location>
        <begin position="196"/>
        <end position="215"/>
    </location>
</feature>
<sequence>MSQAGSRSLGVRITDENVYATSRGRGDGPRSFSNEISLNSIGSCSEDDLNSTRRSSGNVGSLWSPSNQEADEDASIRPLPPTSPPSPSPSRSSSSYLSDPKTFKSLSISTKPTTVLSMDLTNNGMAHIAQAPPTPTSVHNMHLTGPLNRITHARTSSTGPGTSITFSALPPSPQSSRPPSTNPAQMRAGVLQAPQHTYHHPRNNPRPSSPPLDNASVLTLASSAFGVSPAAAHRTGYRGADDSASHLGLGPAGDSLSVILRSGVDDSVLMMDDREASMRALRPRSSRRGSWESEASRWSAGMGSVLGNLAGGRSVRTAPSYRTGGHGATDDVDEDGDRRSMSLAEDEDGVMMNGDEGDMMIITTTEDGEDGLSSRDYARSPTSSLGIDAVPEETTEFRSVLPKAEECNEDSSHEHAASVMEHSSDHDHEEVATPAVKTFELAEPETTPKKERKVSLGDDSSEHGEEEHVAEASNLSSAVEDSQEEKTADLFGPL</sequence>
<feature type="compositionally biased region" description="Polar residues" evidence="1">
    <location>
        <begin position="153"/>
        <end position="166"/>
    </location>
</feature>
<protein>
    <submittedName>
        <fullName evidence="2">Uncharacterized protein</fullName>
    </submittedName>
</protein>
<gene>
    <name evidence="2" type="ORF">SCHPADRAFT_904788</name>
</gene>
<reference evidence="2 3" key="1">
    <citation type="submission" date="2015-04" db="EMBL/GenBank/DDBJ databases">
        <title>Complete genome sequence of Schizopora paradoxa KUC8140, a cosmopolitan wood degrader in East Asia.</title>
        <authorList>
            <consortium name="DOE Joint Genome Institute"/>
            <person name="Min B."/>
            <person name="Park H."/>
            <person name="Jang Y."/>
            <person name="Kim J.-J."/>
            <person name="Kim K.H."/>
            <person name="Pangilinan J."/>
            <person name="Lipzen A."/>
            <person name="Riley R."/>
            <person name="Grigoriev I.V."/>
            <person name="Spatafora J.W."/>
            <person name="Choi I.-G."/>
        </authorList>
    </citation>
    <scope>NUCLEOTIDE SEQUENCE [LARGE SCALE GENOMIC DNA]</scope>
    <source>
        <strain evidence="2 3">KUC8140</strain>
    </source>
</reference>
<feature type="compositionally biased region" description="Basic and acidic residues" evidence="1">
    <location>
        <begin position="446"/>
        <end position="470"/>
    </location>
</feature>
<feature type="region of interest" description="Disordered" evidence="1">
    <location>
        <begin position="405"/>
        <end position="494"/>
    </location>
</feature>
<evidence type="ECO:0000313" key="2">
    <source>
        <dbReference type="EMBL" id="KLO12851.1"/>
    </source>
</evidence>
<feature type="region of interest" description="Disordered" evidence="1">
    <location>
        <begin position="1"/>
        <end position="102"/>
    </location>
</feature>
<feature type="compositionally biased region" description="Pro residues" evidence="1">
    <location>
        <begin position="78"/>
        <end position="88"/>
    </location>
</feature>
<dbReference type="EMBL" id="KQ085970">
    <property type="protein sequence ID" value="KLO12851.1"/>
    <property type="molecule type" value="Genomic_DNA"/>
</dbReference>
<feature type="region of interest" description="Disordered" evidence="1">
    <location>
        <begin position="310"/>
        <end position="338"/>
    </location>
</feature>
<feature type="compositionally biased region" description="Polar residues" evidence="1">
    <location>
        <begin position="52"/>
        <end position="68"/>
    </location>
</feature>
<dbReference type="OrthoDB" id="3269047at2759"/>
<organism evidence="2 3">
    <name type="scientific">Schizopora paradoxa</name>
    <dbReference type="NCBI Taxonomy" id="27342"/>
    <lineage>
        <taxon>Eukaryota</taxon>
        <taxon>Fungi</taxon>
        <taxon>Dikarya</taxon>
        <taxon>Basidiomycota</taxon>
        <taxon>Agaricomycotina</taxon>
        <taxon>Agaricomycetes</taxon>
        <taxon>Hymenochaetales</taxon>
        <taxon>Schizoporaceae</taxon>
        <taxon>Schizopora</taxon>
    </lineage>
</organism>
<feature type="compositionally biased region" description="Polar residues" evidence="1">
    <location>
        <begin position="31"/>
        <end position="43"/>
    </location>
</feature>